<reference evidence="3" key="1">
    <citation type="journal article" date="2019" name="Int. J. Syst. Evol. Microbiol.">
        <title>The Global Catalogue of Microorganisms (GCM) 10K type strain sequencing project: providing services to taxonomists for standard genome sequencing and annotation.</title>
        <authorList>
            <consortium name="The Broad Institute Genomics Platform"/>
            <consortium name="The Broad Institute Genome Sequencing Center for Infectious Disease"/>
            <person name="Wu L."/>
            <person name="Ma J."/>
        </authorList>
    </citation>
    <scope>NUCLEOTIDE SEQUENCE [LARGE SCALE GENOMIC DNA]</scope>
    <source>
        <strain evidence="3">CCUG 43114</strain>
    </source>
</reference>
<evidence type="ECO:0000256" key="1">
    <source>
        <dbReference type="ARBA" id="ARBA00022596"/>
    </source>
</evidence>
<name>A0ABW0GMK7_9MICO</name>
<dbReference type="InterPro" id="IPR002822">
    <property type="entry name" value="Ni_insertion"/>
</dbReference>
<dbReference type="NCBIfam" id="TIGR00299">
    <property type="entry name" value="nickel pincer cofactor biosynthesis protein LarC"/>
    <property type="match status" value="1"/>
</dbReference>
<dbReference type="Gene3D" id="3.30.70.1380">
    <property type="entry name" value="Transcriptional regulatory protein pf0864 domain like"/>
    <property type="match status" value="1"/>
</dbReference>
<dbReference type="PANTHER" id="PTHR36566:SF1">
    <property type="entry name" value="PYRIDINIUM-3,5-BISTHIOCARBOXYLIC ACID MONONUCLEOTIDE NICKEL INSERTION PROTEIN"/>
    <property type="match status" value="1"/>
</dbReference>
<gene>
    <name evidence="2" type="primary">larC</name>
    <name evidence="2" type="ORF">ACFPJ6_10030</name>
</gene>
<dbReference type="GO" id="GO:0016829">
    <property type="term" value="F:lyase activity"/>
    <property type="evidence" value="ECO:0007669"/>
    <property type="project" value="UniProtKB-KW"/>
</dbReference>
<dbReference type="Gene3D" id="3.10.20.300">
    <property type="entry name" value="mk0293 like domain"/>
    <property type="match status" value="1"/>
</dbReference>
<keyword evidence="1" id="KW-0533">Nickel</keyword>
<organism evidence="2 3">
    <name type="scientific">Aquipuribacter nitratireducens</name>
    <dbReference type="NCBI Taxonomy" id="650104"/>
    <lineage>
        <taxon>Bacteria</taxon>
        <taxon>Bacillati</taxon>
        <taxon>Actinomycetota</taxon>
        <taxon>Actinomycetes</taxon>
        <taxon>Micrococcales</taxon>
        <taxon>Intrasporangiaceae</taxon>
        <taxon>Aquipuribacter</taxon>
    </lineage>
</organism>
<proteinExistence type="predicted"/>
<dbReference type="EMBL" id="JBHSLD010000009">
    <property type="protein sequence ID" value="MFC5381129.1"/>
    <property type="molecule type" value="Genomic_DNA"/>
</dbReference>
<keyword evidence="3" id="KW-1185">Reference proteome</keyword>
<accession>A0ABW0GMK7</accession>
<comment type="caution">
    <text evidence="2">The sequence shown here is derived from an EMBL/GenBank/DDBJ whole genome shotgun (WGS) entry which is preliminary data.</text>
</comment>
<dbReference type="RefSeq" id="WP_340270514.1">
    <property type="nucleotide sequence ID" value="NZ_JBBEOG010000007.1"/>
</dbReference>
<protein>
    <submittedName>
        <fullName evidence="2">Nickel pincer cofactor biosynthesis protein LarC</fullName>
        <ecNumber evidence="2">4.99.1.12</ecNumber>
    </submittedName>
</protein>
<dbReference type="PANTHER" id="PTHR36566">
    <property type="entry name" value="NICKEL INSERTION PROTEIN-RELATED"/>
    <property type="match status" value="1"/>
</dbReference>
<dbReference type="Pfam" id="PF01969">
    <property type="entry name" value="Ni_insertion"/>
    <property type="match status" value="1"/>
</dbReference>
<evidence type="ECO:0000313" key="2">
    <source>
        <dbReference type="EMBL" id="MFC5381129.1"/>
    </source>
</evidence>
<keyword evidence="2" id="KW-0456">Lyase</keyword>
<dbReference type="EC" id="4.99.1.12" evidence="2"/>
<evidence type="ECO:0000313" key="3">
    <source>
        <dbReference type="Proteomes" id="UP001596122"/>
    </source>
</evidence>
<dbReference type="Proteomes" id="UP001596122">
    <property type="component" value="Unassembled WGS sequence"/>
</dbReference>
<sequence>MTTLWVDAGRGAAGDMLLAALWDAGADATAVRAAVRAVVPADVVFRHEVRDGFRVARAEVVPDAEDTRSGPDRRWADIKRALATAPLHGRVRDQATAVFAALAAAEAEIHGSDVDRVHFHEVGGHDSIADVVGVCAALHALGVSRVVVTPVGVGGASGSEDAAGTLGHGRVPAPVPAVLHLATATGAPVLAGPGAGETCTPTGMALLATLADGWGPLPPLRPAALGAGAGSRETPGRFGALRVVLGAPVGPLGDTGADVALVTSTNVDDLDPRLWPRVLACLLEAGASDAWLAPILMKKGRPAHTLHVLSDPERASAVRDVVVRETSAIGMRVQAVAKHALPRDEVSVALHGEHGVDHVRVKRAWLDGRVVNVQPEWEDVAVAAARTGTPAKVVLARASALAQEHGGS</sequence>